<dbReference type="GO" id="GO:0006313">
    <property type="term" value="P:DNA transposition"/>
    <property type="evidence" value="ECO:0007669"/>
    <property type="project" value="UniProtKB-UniRule"/>
</dbReference>
<dbReference type="AlphaFoldDB" id="A0A654KGY9"/>
<dbReference type="InterPro" id="IPR023009">
    <property type="entry name" value="Tyrosine_recombinase_XerC/XerD"/>
</dbReference>
<dbReference type="EMBL" id="CP002456">
    <property type="protein sequence ID" value="ADU91713.1"/>
    <property type="molecule type" value="Genomic_DNA"/>
</dbReference>
<dbReference type="InterPro" id="IPR004107">
    <property type="entry name" value="Integrase_SAM-like_N"/>
</dbReference>
<dbReference type="InterPro" id="IPR013762">
    <property type="entry name" value="Integrase-like_cat_sf"/>
</dbReference>
<keyword evidence="4 10" id="KW-0132">Cell division</keyword>
<dbReference type="InterPro" id="IPR002104">
    <property type="entry name" value="Integrase_catalytic"/>
</dbReference>
<evidence type="ECO:0000256" key="11">
    <source>
        <dbReference type="NCBIfam" id="TIGR02224"/>
    </source>
</evidence>
<dbReference type="GO" id="GO:0003677">
    <property type="term" value="F:DNA binding"/>
    <property type="evidence" value="ECO:0007669"/>
    <property type="project" value="UniProtKB-UniRule"/>
</dbReference>
<feature type="active site" evidence="10">
    <location>
        <position position="181"/>
    </location>
</feature>
<keyword evidence="9 10" id="KW-0131">Cell cycle</keyword>
<comment type="function">
    <text evidence="10">Site-specific tyrosine recombinase, which acts by catalyzing the cutting and rejoining of the recombining DNA molecules. The XerC-XerD complex is essential to convert dimers of the bacterial chromosome into monomers to permit their segregation at cell division. It also contributes to the segregational stability of plasmids.</text>
</comment>
<protein>
    <recommendedName>
        <fullName evidence="10 11">Tyrosine recombinase XerC</fullName>
    </recommendedName>
</protein>
<dbReference type="Pfam" id="PF02899">
    <property type="entry name" value="Phage_int_SAM_1"/>
    <property type="match status" value="1"/>
</dbReference>
<feature type="active site" evidence="10">
    <location>
        <position position="146"/>
    </location>
</feature>
<evidence type="ECO:0000259" key="12">
    <source>
        <dbReference type="PROSITE" id="PS51898"/>
    </source>
</evidence>
<dbReference type="Proteomes" id="UP000007472">
    <property type="component" value="Chromosome"/>
</dbReference>
<dbReference type="GO" id="GO:0007059">
    <property type="term" value="P:chromosome segregation"/>
    <property type="evidence" value="ECO:0007669"/>
    <property type="project" value="UniProtKB-UniRule"/>
</dbReference>
<evidence type="ECO:0000313" key="14">
    <source>
        <dbReference type="EMBL" id="ADU91713.1"/>
    </source>
</evidence>
<evidence type="ECO:0000256" key="7">
    <source>
        <dbReference type="ARBA" id="ARBA00023125"/>
    </source>
</evidence>
<dbReference type="InterPro" id="IPR050090">
    <property type="entry name" value="Tyrosine_recombinase_XerCD"/>
</dbReference>
<feature type="active site" evidence="10">
    <location>
        <position position="281"/>
    </location>
</feature>
<dbReference type="CDD" id="cd00798">
    <property type="entry name" value="INT_XerDC_C"/>
    <property type="match status" value="1"/>
</dbReference>
<dbReference type="PANTHER" id="PTHR30349:SF81">
    <property type="entry name" value="TYROSINE RECOMBINASE XERC"/>
    <property type="match status" value="1"/>
</dbReference>
<evidence type="ECO:0000256" key="2">
    <source>
        <dbReference type="ARBA" id="ARBA00006657"/>
    </source>
</evidence>
<dbReference type="Gene3D" id="1.10.150.130">
    <property type="match status" value="1"/>
</dbReference>
<dbReference type="InterPro" id="IPR011931">
    <property type="entry name" value="Recomb_XerC"/>
</dbReference>
<feature type="active site" description="O-(3'-phospho-DNA)-tyrosine intermediate" evidence="10">
    <location>
        <position position="290"/>
    </location>
</feature>
<keyword evidence="7 10" id="KW-0238">DNA-binding</keyword>
<dbReference type="KEGG" id="teq:TEQUI_0775"/>
<feature type="domain" description="Tyr recombinase" evidence="12">
    <location>
        <begin position="103"/>
        <end position="303"/>
    </location>
</feature>
<dbReference type="GO" id="GO:0009037">
    <property type="term" value="F:tyrosine-based site-specific recombinase activity"/>
    <property type="evidence" value="ECO:0007669"/>
    <property type="project" value="UniProtKB-UniRule"/>
</dbReference>
<feature type="domain" description="Core-binding (CB)" evidence="13">
    <location>
        <begin position="1"/>
        <end position="82"/>
    </location>
</feature>
<keyword evidence="3 10" id="KW-0963">Cytoplasm</keyword>
<comment type="similarity">
    <text evidence="2 10">Belongs to the 'phage' integrase family. XerC subfamily.</text>
</comment>
<evidence type="ECO:0000256" key="1">
    <source>
        <dbReference type="ARBA" id="ARBA00004496"/>
    </source>
</evidence>
<dbReference type="GO" id="GO:0005737">
    <property type="term" value="C:cytoplasm"/>
    <property type="evidence" value="ECO:0007669"/>
    <property type="project" value="UniProtKB-SubCell"/>
</dbReference>
<gene>
    <name evidence="10" type="primary">xerC</name>
    <name evidence="14" type="ordered locus">TEQUI_0775</name>
</gene>
<dbReference type="PROSITE" id="PS51898">
    <property type="entry name" value="TYR_RECOMBINASE"/>
    <property type="match status" value="1"/>
</dbReference>
<dbReference type="InterPro" id="IPR010998">
    <property type="entry name" value="Integrase_recombinase_N"/>
</dbReference>
<reference evidence="14 15" key="1">
    <citation type="journal article" date="2011" name="J. Bacteriol.">
        <title>Genome sequence of Taylorella equigenitalis MCE9, the causative agent of contagious equine metritis.</title>
        <authorList>
            <person name="Hebert L."/>
            <person name="Moumen B."/>
            <person name="Duquesne F."/>
            <person name="Breuil M.F."/>
            <person name="Laugier C."/>
            <person name="Batto J.M."/>
            <person name="Renault P."/>
            <person name="Petry S."/>
        </authorList>
    </citation>
    <scope>NUCLEOTIDE SEQUENCE [LARGE SCALE GENOMIC DNA]</scope>
    <source>
        <strain evidence="14 15">MCE9</strain>
    </source>
</reference>
<evidence type="ECO:0000313" key="15">
    <source>
        <dbReference type="Proteomes" id="UP000007472"/>
    </source>
</evidence>
<dbReference type="SUPFAM" id="SSF56349">
    <property type="entry name" value="DNA breaking-rejoining enzymes"/>
    <property type="match status" value="1"/>
</dbReference>
<evidence type="ECO:0000256" key="10">
    <source>
        <dbReference type="HAMAP-Rule" id="MF_01808"/>
    </source>
</evidence>
<keyword evidence="8 10" id="KW-0233">DNA recombination</keyword>
<dbReference type="Pfam" id="PF00589">
    <property type="entry name" value="Phage_integrase"/>
    <property type="match status" value="1"/>
</dbReference>
<accession>A0A654KGY9</accession>
<evidence type="ECO:0000256" key="6">
    <source>
        <dbReference type="ARBA" id="ARBA00022908"/>
    </source>
</evidence>
<feature type="active site" evidence="10">
    <location>
        <position position="258"/>
    </location>
</feature>
<dbReference type="Gene3D" id="1.10.443.10">
    <property type="entry name" value="Intergrase catalytic core"/>
    <property type="match status" value="1"/>
</dbReference>
<evidence type="ECO:0000256" key="9">
    <source>
        <dbReference type="ARBA" id="ARBA00023306"/>
    </source>
</evidence>
<evidence type="ECO:0000256" key="4">
    <source>
        <dbReference type="ARBA" id="ARBA00022618"/>
    </source>
</evidence>
<keyword evidence="6 10" id="KW-0229">DNA integration</keyword>
<keyword evidence="5 10" id="KW-0159">Chromosome partition</keyword>
<dbReference type="InterPro" id="IPR011010">
    <property type="entry name" value="DNA_brk_join_enz"/>
</dbReference>
<dbReference type="PROSITE" id="PS51900">
    <property type="entry name" value="CB"/>
    <property type="match status" value="1"/>
</dbReference>
<evidence type="ECO:0000256" key="5">
    <source>
        <dbReference type="ARBA" id="ARBA00022829"/>
    </source>
</evidence>
<dbReference type="PANTHER" id="PTHR30349">
    <property type="entry name" value="PHAGE INTEGRASE-RELATED"/>
    <property type="match status" value="1"/>
</dbReference>
<evidence type="ECO:0000256" key="3">
    <source>
        <dbReference type="ARBA" id="ARBA00022490"/>
    </source>
</evidence>
<proteinExistence type="inferred from homology"/>
<evidence type="ECO:0000256" key="8">
    <source>
        <dbReference type="ARBA" id="ARBA00023172"/>
    </source>
</evidence>
<comment type="subunit">
    <text evidence="10">Forms a cyclic heterotetrameric complex composed of two molecules of XerC and two molecules of XerD.</text>
</comment>
<name>A0A654KGY9_TAYEM</name>
<dbReference type="InterPro" id="IPR044068">
    <property type="entry name" value="CB"/>
</dbReference>
<dbReference type="HAMAP" id="MF_01808">
    <property type="entry name" value="Recomb_XerC_XerD"/>
    <property type="match status" value="1"/>
</dbReference>
<comment type="subcellular location">
    <subcellularLocation>
        <location evidence="1 10">Cytoplasm</location>
    </subcellularLocation>
</comment>
<organism evidence="14 15">
    <name type="scientific">Taylorella equigenitalis (strain MCE9)</name>
    <dbReference type="NCBI Taxonomy" id="937774"/>
    <lineage>
        <taxon>Bacteria</taxon>
        <taxon>Pseudomonadati</taxon>
        <taxon>Pseudomonadota</taxon>
        <taxon>Betaproteobacteria</taxon>
        <taxon>Burkholderiales</taxon>
        <taxon>Alcaligenaceae</taxon>
        <taxon>Taylorella</taxon>
    </lineage>
</organism>
<dbReference type="NCBIfam" id="TIGR02224">
    <property type="entry name" value="recomb_XerC"/>
    <property type="match status" value="1"/>
</dbReference>
<feature type="active site" evidence="10">
    <location>
        <position position="255"/>
    </location>
</feature>
<sequence length="315" mass="35938">MSKYVEQWLQSLVTEKNSSPHTVAAYKRDLQHLIDIFPEKDLSKLNNMDVRQAIATLHSRDFNPRSLTRILSSWRNFYKWYSLKYELDINPTLGIKAPKVARPLPKALTADEAKLLLDVGLQTDDNSAVHARDQAMFELLYSSGLRLSELVNLDIEYHKSQDHVSKGWLDINNHELTVIGKGNKPRIVPLGEKAEEAILHWLNRRIELEGPKTSASDKCALFLGAQGKRISTRVVQLQLKKLALKTNIPSNIHPHVLRHSFASHILQSSQDLRAVQDLLGHSKISTTQLYTRLDFQHLSEAYDKAHPRAKKKPRS</sequence>
<evidence type="ECO:0000259" key="13">
    <source>
        <dbReference type="PROSITE" id="PS51900"/>
    </source>
</evidence>
<dbReference type="GO" id="GO:0051301">
    <property type="term" value="P:cell division"/>
    <property type="evidence" value="ECO:0007669"/>
    <property type="project" value="UniProtKB-UniRule"/>
</dbReference>